<name>A0A6L2NK55_TANCI</name>
<protein>
    <submittedName>
        <fullName evidence="2">Uncharacterized protein</fullName>
    </submittedName>
</protein>
<evidence type="ECO:0000313" key="2">
    <source>
        <dbReference type="EMBL" id="GEU85005.1"/>
    </source>
</evidence>
<dbReference type="AlphaFoldDB" id="A0A6L2NK55"/>
<accession>A0A6L2NK55</accession>
<feature type="region of interest" description="Disordered" evidence="1">
    <location>
        <begin position="1"/>
        <end position="36"/>
    </location>
</feature>
<dbReference type="EMBL" id="BKCJ010009015">
    <property type="protein sequence ID" value="GEU85005.1"/>
    <property type="molecule type" value="Genomic_DNA"/>
</dbReference>
<feature type="compositionally biased region" description="Pro residues" evidence="1">
    <location>
        <begin position="18"/>
        <end position="36"/>
    </location>
</feature>
<reference evidence="2" key="1">
    <citation type="journal article" date="2019" name="Sci. Rep.">
        <title>Draft genome of Tanacetum cinerariifolium, the natural source of mosquito coil.</title>
        <authorList>
            <person name="Yamashiro T."/>
            <person name="Shiraishi A."/>
            <person name="Satake H."/>
            <person name="Nakayama K."/>
        </authorList>
    </citation>
    <scope>NUCLEOTIDE SEQUENCE</scope>
</reference>
<comment type="caution">
    <text evidence="2">The sequence shown here is derived from an EMBL/GenBank/DDBJ whole genome shotgun (WGS) entry which is preliminary data.</text>
</comment>
<evidence type="ECO:0000256" key="1">
    <source>
        <dbReference type="SAM" id="MobiDB-lite"/>
    </source>
</evidence>
<organism evidence="2">
    <name type="scientific">Tanacetum cinerariifolium</name>
    <name type="common">Dalmatian daisy</name>
    <name type="synonym">Chrysanthemum cinerariifolium</name>
    <dbReference type="NCBI Taxonomy" id="118510"/>
    <lineage>
        <taxon>Eukaryota</taxon>
        <taxon>Viridiplantae</taxon>
        <taxon>Streptophyta</taxon>
        <taxon>Embryophyta</taxon>
        <taxon>Tracheophyta</taxon>
        <taxon>Spermatophyta</taxon>
        <taxon>Magnoliopsida</taxon>
        <taxon>eudicotyledons</taxon>
        <taxon>Gunneridae</taxon>
        <taxon>Pentapetalae</taxon>
        <taxon>asterids</taxon>
        <taxon>campanulids</taxon>
        <taxon>Asterales</taxon>
        <taxon>Asteraceae</taxon>
        <taxon>Asteroideae</taxon>
        <taxon>Anthemideae</taxon>
        <taxon>Anthemidinae</taxon>
        <taxon>Tanacetum</taxon>
    </lineage>
</organism>
<proteinExistence type="predicted"/>
<sequence length="97" mass="10891">MLSSHKTILFSTTKTPTTTPPPPVTPPSNYPLPEPPPPDVISIGRHHYRASPPPDITSLKVFFKCRRCLYGKSFCHHRTLLLRCAHIIVNIYTIGDT</sequence>
<gene>
    <name evidence="2" type="ORF">Tci_056983</name>
</gene>
<feature type="compositionally biased region" description="Polar residues" evidence="1">
    <location>
        <begin position="1"/>
        <end position="11"/>
    </location>
</feature>